<feature type="transmembrane region" description="Helical" evidence="1">
    <location>
        <begin position="36"/>
        <end position="57"/>
    </location>
</feature>
<evidence type="ECO:0000313" key="2">
    <source>
        <dbReference type="EMBL" id="WXL29071.1"/>
    </source>
</evidence>
<gene>
    <name evidence="2" type="ORF">WG617_00210</name>
</gene>
<sequence>MGKKKESFFERLIKKNAEQENNNVYKSKPKGKRWKIIVTSSVLIAAIATGITVPLVINSTKKNYLQPYEQSKNLISSDYNGSNLNINIGDYEQNYKNETSKDSEKKIDEMNRQIIYYLYNKEQVASAEFEKNWNETKDAGVADVKTYRLSTISELSSKFKKEILDIQNNMKIQFGTDNWETEFNKYLFNTYDGSKTIDEAVKSKVFKSIQNDALRRFRLVSGNKKEEIQRKTKDGQFAFNWWHEGTNKFWNIDGDDLALSTESFVLNDEYKLATPFIAHFLNNEKPVVISEFTLPGIAPANAKEKWNFDRERILKYMFYAQTGTFNVENTPAKPSDLITKTFKPFSHYIDLVVKEQPVNGLYLLNKDAVGYSQILTSFSSSSTTVKSNWGTAGLTTLSELMSSTNFNTFLSMNPKVVFGENATTHIREIDYFSKLEEVRKEIAKQAGVTDENITDNLKASEYNNKINKFFKEVNETNKTGLTDEKYNELIVKPLSELFINNGKIDLIYKIKGINDVYGILTAEGFKLMYLGNDKTFTNEDIFKMIQNDFIIKKKFDKKTGVQYNALSKINRTLPKEEYINIMLNEQDFLTYIKEQNNPFAKDENGKPLANVKYDDATINELKETVKRNLKFAQSEKLISLTDGAEKWITDKANSDYINGFELKDGKVFFTNNKTEDATSILIKFMTKEFLGNGGN</sequence>
<reference evidence="2" key="1">
    <citation type="submission" date="2024-03" db="EMBL/GenBank/DDBJ databases">
        <title>Complete genome sequence of Mycoplasma felifaucium Z921 isolated from the trachea of a cheetah.</title>
        <authorList>
            <person name="Spergser J."/>
        </authorList>
    </citation>
    <scope>NUCLEOTIDE SEQUENCE [LARGE SCALE GENOMIC DNA]</scope>
    <source>
        <strain evidence="2">Z921</strain>
    </source>
</reference>
<keyword evidence="1" id="KW-0472">Membrane</keyword>
<dbReference type="EMBL" id="CP148067">
    <property type="protein sequence ID" value="WXL29071.1"/>
    <property type="molecule type" value="Genomic_DNA"/>
</dbReference>
<dbReference type="Proteomes" id="UP001477443">
    <property type="component" value="Chromosome"/>
</dbReference>
<accession>A0ABZ2RPV6</accession>
<evidence type="ECO:0008006" key="4">
    <source>
        <dbReference type="Google" id="ProtNLM"/>
    </source>
</evidence>
<evidence type="ECO:0000256" key="1">
    <source>
        <dbReference type="SAM" id="Phobius"/>
    </source>
</evidence>
<dbReference type="NCBIfam" id="NF045833">
    <property type="entry name" value="P80_membrane"/>
    <property type="match status" value="1"/>
</dbReference>
<dbReference type="RefSeq" id="WP_338822668.1">
    <property type="nucleotide sequence ID" value="NZ_CP148067.1"/>
</dbReference>
<keyword evidence="3" id="KW-1185">Reference proteome</keyword>
<organism evidence="2 3">
    <name type="scientific">Mycoplasmopsis felifaucium</name>
    <dbReference type="NCBI Taxonomy" id="35768"/>
    <lineage>
        <taxon>Bacteria</taxon>
        <taxon>Bacillati</taxon>
        <taxon>Mycoplasmatota</taxon>
        <taxon>Mycoplasmoidales</taxon>
        <taxon>Metamycoplasmataceae</taxon>
        <taxon>Mycoplasmopsis</taxon>
    </lineage>
</organism>
<keyword evidence="1" id="KW-0812">Transmembrane</keyword>
<evidence type="ECO:0000313" key="3">
    <source>
        <dbReference type="Proteomes" id="UP001477443"/>
    </source>
</evidence>
<proteinExistence type="predicted"/>
<name>A0ABZ2RPV6_9BACT</name>
<keyword evidence="1" id="KW-1133">Transmembrane helix</keyword>
<protein>
    <recommendedName>
        <fullName evidence="4">Membrane protein P80</fullName>
    </recommendedName>
</protein>